<dbReference type="GeneID" id="300205741"/>
<evidence type="ECO:0000313" key="1">
    <source>
        <dbReference type="EMBL" id="SDS15842.1"/>
    </source>
</evidence>
<accession>A0A1H1PXB1</accession>
<sequence length="379" mass="42949">MTMISGYKLKEGGFLQADILLTSSSKRVRPSQIPSFKPDAGSPALRAHAVAGLCQKILVVNDHFAIAFAGDVRSIQAVVRLIERLVDEHPVLTGKRFSDAVLADDTIDSEKIRIIALSFEEDEIHISNVYADCGHRNENFELWVGGSGAGHVKAHYQDYPRHAFDVLEENIVVHGTCMALDQFANHLKSEFENKYKSESIANLFGGGYEVVAFYDGRFQKISNIVYAFADAELDAEGMLQVDFPKCLIKSEYKGEDLKIRSVELQFDEDFDEYVPVNDRTFTIAPISRYEETTVEDDVDELRFRGHFLCFLINYKTEKGAMTIPFIKKYENDLYFLYKAFTASVEPGFAQINYSDIFRDEVKDHVLGFVEQVKTSFNSK</sequence>
<evidence type="ECO:0000313" key="2">
    <source>
        <dbReference type="Proteomes" id="UP000199524"/>
    </source>
</evidence>
<dbReference type="RefSeq" id="WP_090202310.1">
    <property type="nucleotide sequence ID" value="NZ_LT629777.1"/>
</dbReference>
<dbReference type="InterPro" id="IPR029055">
    <property type="entry name" value="Ntn_hydrolases_N"/>
</dbReference>
<dbReference type="SUPFAM" id="SSF56235">
    <property type="entry name" value="N-terminal nucleophile aminohydrolases (Ntn hydrolases)"/>
    <property type="match status" value="1"/>
</dbReference>
<keyword evidence="2" id="KW-1185">Reference proteome</keyword>
<gene>
    <name evidence="1" type="ORF">SAMN05216598_0704</name>
</gene>
<dbReference type="AlphaFoldDB" id="A0A1H1PXB1"/>
<name>A0A1H1PXB1_9PSED</name>
<protein>
    <submittedName>
        <fullName evidence="1">Uncharacterized protein</fullName>
    </submittedName>
</protein>
<organism evidence="1 2">
    <name type="scientific">Pseudomonas asplenii</name>
    <dbReference type="NCBI Taxonomy" id="53407"/>
    <lineage>
        <taxon>Bacteria</taxon>
        <taxon>Pseudomonadati</taxon>
        <taxon>Pseudomonadota</taxon>
        <taxon>Gammaproteobacteria</taxon>
        <taxon>Pseudomonadales</taxon>
        <taxon>Pseudomonadaceae</taxon>
        <taxon>Pseudomonas</taxon>
    </lineage>
</organism>
<dbReference type="Proteomes" id="UP000199524">
    <property type="component" value="Chromosome I"/>
</dbReference>
<dbReference type="EMBL" id="LT629777">
    <property type="protein sequence ID" value="SDS15842.1"/>
    <property type="molecule type" value="Genomic_DNA"/>
</dbReference>
<proteinExistence type="predicted"/>
<reference evidence="2" key="1">
    <citation type="submission" date="2016-10" db="EMBL/GenBank/DDBJ databases">
        <authorList>
            <person name="Varghese N."/>
            <person name="Submissions S."/>
        </authorList>
    </citation>
    <scope>NUCLEOTIDE SEQUENCE [LARGE SCALE GENOMIC DNA]</scope>
    <source>
        <strain evidence="2">ATCC 23835</strain>
    </source>
</reference>